<dbReference type="RefSeq" id="WP_171275425.1">
    <property type="nucleotide sequence ID" value="NZ_CAWPJG010000001.1"/>
</dbReference>
<dbReference type="EMBL" id="CP038441">
    <property type="protein sequence ID" value="QJT20623.1"/>
    <property type="molecule type" value="Genomic_DNA"/>
</dbReference>
<dbReference type="NCBIfam" id="NF038109">
    <property type="entry name" value="tapY2_fam"/>
    <property type="match status" value="1"/>
</dbReference>
<reference evidence="2 3" key="1">
    <citation type="submission" date="2019-03" db="EMBL/GenBank/DDBJ databases">
        <title>Novel transposon Tn6433 accelerates the dissemination of tet(E) in Aeromonas from aerobic biofilm under oxytetracycline stress.</title>
        <authorList>
            <person name="Shi Y."/>
            <person name="Tian Z."/>
            <person name="Zhang Y."/>
            <person name="Zhang H."/>
            <person name="Yang M."/>
        </authorList>
    </citation>
    <scope>NUCLEOTIDE SEQUENCE [LARGE SCALE GENOMIC DNA]</scope>
    <source>
        <strain evidence="2 3">T0.1-19</strain>
    </source>
</reference>
<dbReference type="AlphaFoldDB" id="A0A6M4YN58"/>
<dbReference type="InterPro" id="IPR049848">
    <property type="entry name" value="TapY2-like"/>
</dbReference>
<organism evidence="2 3">
    <name type="scientific">Aeromonas media</name>
    <dbReference type="NCBI Taxonomy" id="651"/>
    <lineage>
        <taxon>Bacteria</taxon>
        <taxon>Pseudomonadati</taxon>
        <taxon>Pseudomonadota</taxon>
        <taxon>Gammaproteobacteria</taxon>
        <taxon>Aeromonadales</taxon>
        <taxon>Aeromonadaceae</taxon>
        <taxon>Aeromonas</taxon>
    </lineage>
</organism>
<evidence type="ECO:0000256" key="1">
    <source>
        <dbReference type="SAM" id="SignalP"/>
    </source>
</evidence>
<gene>
    <name evidence="2" type="ORF">E4184_03465</name>
</gene>
<evidence type="ECO:0000313" key="2">
    <source>
        <dbReference type="EMBL" id="QJT20623.1"/>
    </source>
</evidence>
<accession>A0A6M4YN58</accession>
<dbReference type="Proteomes" id="UP000501427">
    <property type="component" value="Chromosome"/>
</dbReference>
<sequence length="94" mass="10197">MKPLSAVLGLSLLLSGAALAEDMKCYAELANGQRVVLHGPVTDTSPQAVHEKFKKRGYEVDGAVQSVKTLLECRPLGEKFQSKEGQQQDASQLR</sequence>
<feature type="signal peptide" evidence="1">
    <location>
        <begin position="1"/>
        <end position="20"/>
    </location>
</feature>
<name>A0A6M4YN58_AERME</name>
<proteinExistence type="predicted"/>
<protein>
    <submittedName>
        <fullName evidence="2">Uncharacterized protein</fullName>
    </submittedName>
</protein>
<feature type="chain" id="PRO_5026683647" evidence="1">
    <location>
        <begin position="21"/>
        <end position="94"/>
    </location>
</feature>
<keyword evidence="1" id="KW-0732">Signal</keyword>
<evidence type="ECO:0000313" key="3">
    <source>
        <dbReference type="Proteomes" id="UP000501427"/>
    </source>
</evidence>